<evidence type="ECO:0000256" key="3">
    <source>
        <dbReference type="ARBA" id="ARBA00012929"/>
    </source>
</evidence>
<dbReference type="EC" id="1.1.1.133" evidence="3 6"/>
<evidence type="ECO:0000256" key="4">
    <source>
        <dbReference type="ARBA" id="ARBA00017099"/>
    </source>
</evidence>
<dbReference type="GO" id="GO:0008831">
    <property type="term" value="F:dTDP-4-dehydrorhamnose reductase activity"/>
    <property type="evidence" value="ECO:0007669"/>
    <property type="project" value="UniProtKB-EC"/>
</dbReference>
<proteinExistence type="inferred from homology"/>
<protein>
    <recommendedName>
        <fullName evidence="4 6">dTDP-4-dehydrorhamnose reductase</fullName>
        <ecNumber evidence="3 6">1.1.1.133</ecNumber>
    </recommendedName>
</protein>
<evidence type="ECO:0000256" key="6">
    <source>
        <dbReference type="RuleBase" id="RU364082"/>
    </source>
</evidence>
<sequence>MRSSENKILVTGSNGQLGSELRDLEKEFNNFEFVFVNRSSMPLNDPDSILKVLSKEQPNYIINAAAYTAVDKAEDEKETAFLINDEAVDIISKWCALNKSRLIHISTDYVFDGTSSSPVKEDDVTNPINTYGASKLAGEKKVTQNCNEYMIFRTSWVYSRYGNNFVKTMCKLMENRDKISVVSDQIGSSTYAKDLAKAVLQIIASNNWKTGIYNYSNEGQISWYDFAVEIQKIMKFDCKVNKILTKDFPTKAKRPSFSLLDKSKIKETFGLEVPKWDYSLKQMLNKNI</sequence>
<dbReference type="Proteomes" id="UP001597062">
    <property type="component" value="Unassembled WGS sequence"/>
</dbReference>
<comment type="catalytic activity">
    <reaction evidence="5">
        <text>dTDP-beta-L-rhamnose + NADP(+) = dTDP-4-dehydro-beta-L-rhamnose + NADPH + H(+)</text>
        <dbReference type="Rhea" id="RHEA:21796"/>
        <dbReference type="ChEBI" id="CHEBI:15378"/>
        <dbReference type="ChEBI" id="CHEBI:57510"/>
        <dbReference type="ChEBI" id="CHEBI:57783"/>
        <dbReference type="ChEBI" id="CHEBI:58349"/>
        <dbReference type="ChEBI" id="CHEBI:62830"/>
        <dbReference type="EC" id="1.1.1.133"/>
    </reaction>
</comment>
<dbReference type="Gene3D" id="3.90.25.10">
    <property type="entry name" value="UDP-galactose 4-epimerase, domain 1"/>
    <property type="match status" value="1"/>
</dbReference>
<keyword evidence="6 8" id="KW-0560">Oxidoreductase</keyword>
<dbReference type="PANTHER" id="PTHR10491:SF4">
    <property type="entry name" value="METHIONINE ADENOSYLTRANSFERASE 2 SUBUNIT BETA"/>
    <property type="match status" value="1"/>
</dbReference>
<dbReference type="SUPFAM" id="SSF51735">
    <property type="entry name" value="NAD(P)-binding Rossmann-fold domains"/>
    <property type="match status" value="1"/>
</dbReference>
<keyword evidence="9" id="KW-1185">Reference proteome</keyword>
<dbReference type="RefSeq" id="WP_386109077.1">
    <property type="nucleotide sequence ID" value="NZ_JBHTJR010000057.1"/>
</dbReference>
<evidence type="ECO:0000256" key="2">
    <source>
        <dbReference type="ARBA" id="ARBA00010944"/>
    </source>
</evidence>
<dbReference type="InterPro" id="IPR029903">
    <property type="entry name" value="RmlD-like-bd"/>
</dbReference>
<dbReference type="CDD" id="cd05254">
    <property type="entry name" value="dTDP_HR_like_SDR_e"/>
    <property type="match status" value="1"/>
</dbReference>
<dbReference type="NCBIfam" id="TIGR01214">
    <property type="entry name" value="rmlD"/>
    <property type="match status" value="1"/>
</dbReference>
<accession>A0ABW3JUK3</accession>
<reference evidence="9" key="1">
    <citation type="journal article" date="2019" name="Int. J. Syst. Evol. Microbiol.">
        <title>The Global Catalogue of Microorganisms (GCM) 10K type strain sequencing project: providing services to taxonomists for standard genome sequencing and annotation.</title>
        <authorList>
            <consortium name="The Broad Institute Genomics Platform"/>
            <consortium name="The Broad Institute Genome Sequencing Center for Infectious Disease"/>
            <person name="Wu L."/>
            <person name="Ma J."/>
        </authorList>
    </citation>
    <scope>NUCLEOTIDE SEQUENCE [LARGE SCALE GENOMIC DNA]</scope>
    <source>
        <strain evidence="9">CCUG 60527</strain>
    </source>
</reference>
<comment type="pathway">
    <text evidence="1 6">Carbohydrate biosynthesis; dTDP-L-rhamnose biosynthesis.</text>
</comment>
<organism evidence="8 9">
    <name type="scientific">Tenacibaculum geojense</name>
    <dbReference type="NCBI Taxonomy" id="915352"/>
    <lineage>
        <taxon>Bacteria</taxon>
        <taxon>Pseudomonadati</taxon>
        <taxon>Bacteroidota</taxon>
        <taxon>Flavobacteriia</taxon>
        <taxon>Flavobacteriales</taxon>
        <taxon>Flavobacteriaceae</taxon>
        <taxon>Tenacibaculum</taxon>
    </lineage>
</organism>
<dbReference type="Gene3D" id="3.40.50.720">
    <property type="entry name" value="NAD(P)-binding Rossmann-like Domain"/>
    <property type="match status" value="1"/>
</dbReference>
<comment type="caution">
    <text evidence="8">The sequence shown here is derived from an EMBL/GenBank/DDBJ whole genome shotgun (WGS) entry which is preliminary data.</text>
</comment>
<dbReference type="Pfam" id="PF04321">
    <property type="entry name" value="RmlD_sub_bind"/>
    <property type="match status" value="1"/>
</dbReference>
<dbReference type="InterPro" id="IPR036291">
    <property type="entry name" value="NAD(P)-bd_dom_sf"/>
</dbReference>
<dbReference type="InterPro" id="IPR005913">
    <property type="entry name" value="dTDP_dehydrorham_reduct"/>
</dbReference>
<feature type="domain" description="RmlD-like substrate binding" evidence="7">
    <location>
        <begin position="7"/>
        <end position="286"/>
    </location>
</feature>
<evidence type="ECO:0000313" key="8">
    <source>
        <dbReference type="EMBL" id="MFD0994122.1"/>
    </source>
</evidence>
<comment type="similarity">
    <text evidence="2 6">Belongs to the dTDP-4-dehydrorhamnose reductase family.</text>
</comment>
<gene>
    <name evidence="8" type="primary">rfbD</name>
    <name evidence="8" type="ORF">ACFQ1U_12980</name>
</gene>
<dbReference type="EMBL" id="JBHTJR010000057">
    <property type="protein sequence ID" value="MFD0994122.1"/>
    <property type="molecule type" value="Genomic_DNA"/>
</dbReference>
<evidence type="ECO:0000256" key="1">
    <source>
        <dbReference type="ARBA" id="ARBA00004781"/>
    </source>
</evidence>
<name>A0ABW3JUK3_9FLAO</name>
<comment type="function">
    <text evidence="6">Catalyzes the reduction of dTDP-6-deoxy-L-lyxo-4-hexulose to yield dTDP-L-rhamnose.</text>
</comment>
<keyword evidence="6" id="KW-0521">NADP</keyword>
<evidence type="ECO:0000313" key="9">
    <source>
        <dbReference type="Proteomes" id="UP001597062"/>
    </source>
</evidence>
<evidence type="ECO:0000259" key="7">
    <source>
        <dbReference type="Pfam" id="PF04321"/>
    </source>
</evidence>
<dbReference type="PANTHER" id="PTHR10491">
    <property type="entry name" value="DTDP-4-DEHYDRORHAMNOSE REDUCTASE"/>
    <property type="match status" value="1"/>
</dbReference>
<evidence type="ECO:0000256" key="5">
    <source>
        <dbReference type="ARBA" id="ARBA00048200"/>
    </source>
</evidence>